<dbReference type="InterPro" id="IPR017850">
    <property type="entry name" value="Alkaline_phosphatase_core_sf"/>
</dbReference>
<dbReference type="SUPFAM" id="SSF53649">
    <property type="entry name" value="Alkaline phosphatase-like"/>
    <property type="match status" value="1"/>
</dbReference>
<dbReference type="Pfam" id="PF01663">
    <property type="entry name" value="Phosphodiest"/>
    <property type="match status" value="1"/>
</dbReference>
<dbReference type="Proteomes" id="UP000003980">
    <property type="component" value="Unassembled WGS sequence"/>
</dbReference>
<dbReference type="HOGENOM" id="CLU_039939_1_0_2"/>
<dbReference type="Gene3D" id="3.40.720.10">
    <property type="entry name" value="Alkaline Phosphatase, subunit A"/>
    <property type="match status" value="1"/>
</dbReference>
<evidence type="ECO:0000313" key="2">
    <source>
        <dbReference type="Proteomes" id="UP000003980"/>
    </source>
</evidence>
<reference evidence="1 2" key="1">
    <citation type="submission" date="2012-01" db="EMBL/GenBank/DDBJ databases">
        <title>Improved High-Quality Draft sequence of Metallosphaera yellowstonensis MK1.</title>
        <authorList>
            <consortium name="US DOE Joint Genome Institute"/>
            <person name="Lucas S."/>
            <person name="Han J."/>
            <person name="Cheng J.-F."/>
            <person name="Goodwin L."/>
            <person name="Pitluck S."/>
            <person name="Peters L."/>
            <person name="Teshima H."/>
            <person name="Detter J.C."/>
            <person name="Han C."/>
            <person name="Tapia R."/>
            <person name="Land M."/>
            <person name="Hauser L."/>
            <person name="Kyrpides N."/>
            <person name="Kozubal M."/>
            <person name="Macur R.E."/>
            <person name="Jay Z."/>
            <person name="Inskeep W."/>
            <person name="Woyke T."/>
        </authorList>
    </citation>
    <scope>NUCLEOTIDE SEQUENCE [LARGE SCALE GENOMIC DNA]</scope>
    <source>
        <strain evidence="1 2">MK1</strain>
    </source>
</reference>
<protein>
    <submittedName>
        <fullName evidence="1">Putative AP superfamily protein</fullName>
    </submittedName>
</protein>
<dbReference type="PANTHER" id="PTHR10151:SF120">
    <property type="entry name" value="BIS(5'-ADENOSYL)-TRIPHOSPHATASE"/>
    <property type="match status" value="1"/>
</dbReference>
<dbReference type="AlphaFoldDB" id="H2C1I0"/>
<name>H2C1I0_9CREN</name>
<dbReference type="GO" id="GO:0016787">
    <property type="term" value="F:hydrolase activity"/>
    <property type="evidence" value="ECO:0007669"/>
    <property type="project" value="UniProtKB-ARBA"/>
</dbReference>
<sequence length="348" mass="39117">MGDPMEKLVYPGREGISILDVARELRSVLKGEGTGNRSLTLSGKRVAVILLDGLGYELAVRAGLTQAERITTVFPSITVTVLTTLFTGEPPGVHGVHGWRVYDKLVGSVVNYLDEQPKRSLAELVRPVTSYVPEDSLFLSPSKYVNRNLFSGMLVNGKFLQYYTPWDGWLLASEVAEKYRPRFLFLYVPYVDTVSHHYGPDSPATLDAARDVVRMTNRLADELSKHYSVVITSDHGHVKVDGLVDLAKDEELLETLHLPPFGDHRNLMILGKGEAKKILEGYGLRVYDRDEAKALMLGERVPDYVAVPTDNRIYQYWPDEDQREYRGTHGGLSPEEMYIPLVVREPEP</sequence>
<dbReference type="eggNOG" id="arCOG01378">
    <property type="taxonomic scope" value="Archaea"/>
</dbReference>
<dbReference type="InterPro" id="IPR002591">
    <property type="entry name" value="Phosphodiest/P_Trfase"/>
</dbReference>
<accession>H2C1I0</accession>
<proteinExistence type="predicted"/>
<gene>
    <name evidence="1" type="ORF">MetMK1DRAFT_00006030</name>
</gene>
<organism evidence="1 2">
    <name type="scientific">Metallosphaera yellowstonensis MK1</name>
    <dbReference type="NCBI Taxonomy" id="671065"/>
    <lineage>
        <taxon>Archaea</taxon>
        <taxon>Thermoproteota</taxon>
        <taxon>Thermoprotei</taxon>
        <taxon>Sulfolobales</taxon>
        <taxon>Sulfolobaceae</taxon>
        <taxon>Metallosphaera</taxon>
    </lineage>
</organism>
<keyword evidence="2" id="KW-1185">Reference proteome</keyword>
<dbReference type="EMBL" id="JH597761">
    <property type="protein sequence ID" value="EHP70101.1"/>
    <property type="molecule type" value="Genomic_DNA"/>
</dbReference>
<evidence type="ECO:0000313" key="1">
    <source>
        <dbReference type="EMBL" id="EHP70101.1"/>
    </source>
</evidence>
<dbReference type="STRING" id="671065.MetMK1DRAFT_00006030"/>
<dbReference type="PANTHER" id="PTHR10151">
    <property type="entry name" value="ECTONUCLEOTIDE PYROPHOSPHATASE/PHOSPHODIESTERASE"/>
    <property type="match status" value="1"/>
</dbReference>